<dbReference type="GO" id="GO:0032993">
    <property type="term" value="C:protein-DNA complex"/>
    <property type="evidence" value="ECO:0007669"/>
    <property type="project" value="TreeGrafter"/>
</dbReference>
<organism evidence="6 7">
    <name type="scientific">Jannaschia pohangensis</name>
    <dbReference type="NCBI Taxonomy" id="390807"/>
    <lineage>
        <taxon>Bacteria</taxon>
        <taxon>Pseudomonadati</taxon>
        <taxon>Pseudomonadota</taxon>
        <taxon>Alphaproteobacteria</taxon>
        <taxon>Rhodobacterales</taxon>
        <taxon>Roseobacteraceae</taxon>
        <taxon>Jannaschia</taxon>
    </lineage>
</organism>
<feature type="DNA-binding region" description="OmpR/PhoB-type" evidence="3">
    <location>
        <begin position="124"/>
        <end position="218"/>
    </location>
</feature>
<dbReference type="GO" id="GO:0000156">
    <property type="term" value="F:phosphorelay response regulator activity"/>
    <property type="evidence" value="ECO:0007669"/>
    <property type="project" value="TreeGrafter"/>
</dbReference>
<dbReference type="InterPro" id="IPR039420">
    <property type="entry name" value="WalR-like"/>
</dbReference>
<feature type="domain" description="OmpR/PhoB-type" evidence="5">
    <location>
        <begin position="124"/>
        <end position="218"/>
    </location>
</feature>
<evidence type="ECO:0000256" key="1">
    <source>
        <dbReference type="ARBA" id="ARBA00023125"/>
    </source>
</evidence>
<name>A0A1I3UHN8_9RHOB</name>
<dbReference type="Gene3D" id="3.40.50.2300">
    <property type="match status" value="1"/>
</dbReference>
<dbReference type="RefSeq" id="WP_092784720.1">
    <property type="nucleotide sequence ID" value="NZ_FORA01000008.1"/>
</dbReference>
<dbReference type="Gene3D" id="6.10.250.690">
    <property type="match status" value="1"/>
</dbReference>
<dbReference type="SUPFAM" id="SSF52172">
    <property type="entry name" value="CheY-like"/>
    <property type="match status" value="1"/>
</dbReference>
<keyword evidence="7" id="KW-1185">Reference proteome</keyword>
<dbReference type="PROSITE" id="PS50110">
    <property type="entry name" value="RESPONSE_REGULATORY"/>
    <property type="match status" value="1"/>
</dbReference>
<dbReference type="AlphaFoldDB" id="A0A1I3UHN8"/>
<accession>A0A1I3UHN8</accession>
<dbReference type="GO" id="GO:0005829">
    <property type="term" value="C:cytosol"/>
    <property type="evidence" value="ECO:0007669"/>
    <property type="project" value="TreeGrafter"/>
</dbReference>
<protein>
    <submittedName>
        <fullName evidence="6">Two component transcriptional regulator, winged helix family</fullName>
    </submittedName>
</protein>
<dbReference type="EMBL" id="FORA01000008">
    <property type="protein sequence ID" value="SFJ82375.1"/>
    <property type="molecule type" value="Genomic_DNA"/>
</dbReference>
<dbReference type="GO" id="GO:0006355">
    <property type="term" value="P:regulation of DNA-templated transcription"/>
    <property type="evidence" value="ECO:0007669"/>
    <property type="project" value="InterPro"/>
</dbReference>
<proteinExistence type="predicted"/>
<feature type="domain" description="Response regulatory" evidence="4">
    <location>
        <begin position="2"/>
        <end position="116"/>
    </location>
</feature>
<dbReference type="Pfam" id="PF00486">
    <property type="entry name" value="Trans_reg_C"/>
    <property type="match status" value="1"/>
</dbReference>
<dbReference type="PROSITE" id="PS51755">
    <property type="entry name" value="OMPR_PHOB"/>
    <property type="match status" value="1"/>
</dbReference>
<evidence type="ECO:0000259" key="5">
    <source>
        <dbReference type="PROSITE" id="PS51755"/>
    </source>
</evidence>
<dbReference type="OrthoDB" id="9802426at2"/>
<evidence type="ECO:0000259" key="4">
    <source>
        <dbReference type="PROSITE" id="PS50110"/>
    </source>
</evidence>
<dbReference type="InterPro" id="IPR036388">
    <property type="entry name" value="WH-like_DNA-bd_sf"/>
</dbReference>
<keyword evidence="2" id="KW-0597">Phosphoprotein</keyword>
<dbReference type="InterPro" id="IPR011006">
    <property type="entry name" value="CheY-like_superfamily"/>
</dbReference>
<dbReference type="SMART" id="SM00448">
    <property type="entry name" value="REC"/>
    <property type="match status" value="1"/>
</dbReference>
<keyword evidence="1 3" id="KW-0238">DNA-binding</keyword>
<dbReference type="PANTHER" id="PTHR48111:SF36">
    <property type="entry name" value="TRANSCRIPTIONAL REGULATORY PROTEIN CUTR"/>
    <property type="match status" value="1"/>
</dbReference>
<reference evidence="6 7" key="1">
    <citation type="submission" date="2016-10" db="EMBL/GenBank/DDBJ databases">
        <authorList>
            <person name="de Groot N.N."/>
        </authorList>
    </citation>
    <scope>NUCLEOTIDE SEQUENCE [LARGE SCALE GENOMIC DNA]</scope>
    <source>
        <strain evidence="6 7">DSM 19073</strain>
    </source>
</reference>
<evidence type="ECO:0000256" key="3">
    <source>
        <dbReference type="PROSITE-ProRule" id="PRU01091"/>
    </source>
</evidence>
<evidence type="ECO:0000313" key="7">
    <source>
        <dbReference type="Proteomes" id="UP000199110"/>
    </source>
</evidence>
<evidence type="ECO:0000313" key="6">
    <source>
        <dbReference type="EMBL" id="SFJ82375.1"/>
    </source>
</evidence>
<dbReference type="Gene3D" id="1.10.10.10">
    <property type="entry name" value="Winged helix-like DNA-binding domain superfamily/Winged helix DNA-binding domain"/>
    <property type="match status" value="1"/>
</dbReference>
<dbReference type="CDD" id="cd00383">
    <property type="entry name" value="trans_reg_C"/>
    <property type="match status" value="1"/>
</dbReference>
<feature type="modified residue" description="4-aspartylphosphate" evidence="2">
    <location>
        <position position="51"/>
    </location>
</feature>
<dbReference type="STRING" id="390807.SAMN04488095_3748"/>
<dbReference type="PANTHER" id="PTHR48111">
    <property type="entry name" value="REGULATOR OF RPOS"/>
    <property type="match status" value="1"/>
</dbReference>
<dbReference type="GO" id="GO:0000976">
    <property type="term" value="F:transcription cis-regulatory region binding"/>
    <property type="evidence" value="ECO:0007669"/>
    <property type="project" value="TreeGrafter"/>
</dbReference>
<evidence type="ECO:0000256" key="2">
    <source>
        <dbReference type="PROSITE-ProRule" id="PRU00169"/>
    </source>
</evidence>
<sequence>MRLLVVEDEAELAAAASEHLQTVGHAVDVAGTFDAAMAAARATSYALILLDLRLPDGEGLDLLRDLRDRGDNTPVLIVTARDRITERIAGLEAGADDYLVKPYDLDEMLARVAAILRRIDGDRRGDRQFGPLRIVPADRSVTLDGQVIVLTRTEWAILDRLSRRPDVIVSRSDLEDVVYAFGEEVESNAIAAHISRLRGKLGREAVLTMRGLGYRMGKP</sequence>
<dbReference type="Proteomes" id="UP000199110">
    <property type="component" value="Unassembled WGS sequence"/>
</dbReference>
<dbReference type="SMART" id="SM00862">
    <property type="entry name" value="Trans_reg_C"/>
    <property type="match status" value="1"/>
</dbReference>
<dbReference type="InterPro" id="IPR001789">
    <property type="entry name" value="Sig_transdc_resp-reg_receiver"/>
</dbReference>
<gene>
    <name evidence="6" type="ORF">SAMN04488095_3748</name>
</gene>
<dbReference type="Pfam" id="PF00072">
    <property type="entry name" value="Response_reg"/>
    <property type="match status" value="1"/>
</dbReference>
<dbReference type="InterPro" id="IPR001867">
    <property type="entry name" value="OmpR/PhoB-type_DNA-bd"/>
</dbReference>